<name>A0A015ISH7_RHIIW</name>
<gene>
    <name evidence="2" type="ORF">RirG_209400</name>
</gene>
<comment type="caution">
    <text evidence="2">The sequence shown here is derived from an EMBL/GenBank/DDBJ whole genome shotgun (WGS) entry which is preliminary data.</text>
</comment>
<protein>
    <submittedName>
        <fullName evidence="2">Uncharacterized protein</fullName>
    </submittedName>
</protein>
<dbReference type="HOGENOM" id="CLU_074179_0_0_1"/>
<sequence>MELLLYRCKLFFRALNEGKTSFFFSDAPKWLHSDENFFPQYIKAPLHGLYGEYSWKQEDTNNIIKLIIKTLPRVYPFYFTSEMASIDYTNRNKWISFNSSHYLMNRLEANLQDKLVQNSVSLFPKNWLLGFKFLYEYDWHPVPNRPDKGRNDIILTNGKGIFAVVEAKVINSHSDKYQKYRDVKGQATDYKKMFLERFADDPAVIAVIGVWFTNENYYKENFSIGFTNEIDQTIAKAVEPDNPHLLGYLLILRGILGSLFVLALFSVFCRMVIPNFYWTVVYPDCNYFSYNECGILIDISLGFITFFILSLIVPAQLEINSLTAL</sequence>
<evidence type="ECO:0000256" key="1">
    <source>
        <dbReference type="SAM" id="Phobius"/>
    </source>
</evidence>
<accession>A0A015ISH7</accession>
<keyword evidence="1" id="KW-1133">Transmembrane helix</keyword>
<dbReference type="AlphaFoldDB" id="A0A015ISH7"/>
<keyword evidence="3" id="KW-1185">Reference proteome</keyword>
<evidence type="ECO:0000313" key="3">
    <source>
        <dbReference type="Proteomes" id="UP000022910"/>
    </source>
</evidence>
<keyword evidence="1" id="KW-0812">Transmembrane</keyword>
<reference evidence="2 3" key="1">
    <citation type="submission" date="2014-02" db="EMBL/GenBank/DDBJ databases">
        <title>Single nucleus genome sequencing reveals high similarity among nuclei of an endomycorrhizal fungus.</title>
        <authorList>
            <person name="Lin K."/>
            <person name="Geurts R."/>
            <person name="Zhang Z."/>
            <person name="Limpens E."/>
            <person name="Saunders D.G."/>
            <person name="Mu D."/>
            <person name="Pang E."/>
            <person name="Cao H."/>
            <person name="Cha H."/>
            <person name="Lin T."/>
            <person name="Zhou Q."/>
            <person name="Shang Y."/>
            <person name="Li Y."/>
            <person name="Ivanov S."/>
            <person name="Sharma T."/>
            <person name="Velzen R.V."/>
            <person name="Ruijter N.D."/>
            <person name="Aanen D.K."/>
            <person name="Win J."/>
            <person name="Kamoun S."/>
            <person name="Bisseling T."/>
            <person name="Huang S."/>
        </authorList>
    </citation>
    <scope>NUCLEOTIDE SEQUENCE [LARGE SCALE GENOMIC DNA]</scope>
    <source>
        <strain evidence="3">DAOM197198w</strain>
    </source>
</reference>
<dbReference type="OrthoDB" id="2366574at2759"/>
<feature type="transmembrane region" description="Helical" evidence="1">
    <location>
        <begin position="245"/>
        <end position="273"/>
    </location>
</feature>
<dbReference type="Proteomes" id="UP000022910">
    <property type="component" value="Unassembled WGS sequence"/>
</dbReference>
<dbReference type="EMBL" id="JEMT01027429">
    <property type="protein sequence ID" value="EXX57190.1"/>
    <property type="molecule type" value="Genomic_DNA"/>
</dbReference>
<evidence type="ECO:0000313" key="2">
    <source>
        <dbReference type="EMBL" id="EXX57190.1"/>
    </source>
</evidence>
<keyword evidence="1" id="KW-0472">Membrane</keyword>
<feature type="transmembrane region" description="Helical" evidence="1">
    <location>
        <begin position="293"/>
        <end position="313"/>
    </location>
</feature>
<proteinExistence type="predicted"/>
<organism evidence="2 3">
    <name type="scientific">Rhizophagus irregularis (strain DAOM 197198w)</name>
    <name type="common">Glomus intraradices</name>
    <dbReference type="NCBI Taxonomy" id="1432141"/>
    <lineage>
        <taxon>Eukaryota</taxon>
        <taxon>Fungi</taxon>
        <taxon>Fungi incertae sedis</taxon>
        <taxon>Mucoromycota</taxon>
        <taxon>Glomeromycotina</taxon>
        <taxon>Glomeromycetes</taxon>
        <taxon>Glomerales</taxon>
        <taxon>Glomeraceae</taxon>
        <taxon>Rhizophagus</taxon>
    </lineage>
</organism>